<dbReference type="InterPro" id="IPR012318">
    <property type="entry name" value="HTH_CRP"/>
</dbReference>
<dbReference type="InterPro" id="IPR036390">
    <property type="entry name" value="WH_DNA-bd_sf"/>
</dbReference>
<dbReference type="AlphaFoldDB" id="A0A4V2SAZ9"/>
<dbReference type="InterPro" id="IPR014710">
    <property type="entry name" value="RmlC-like_jellyroll"/>
</dbReference>
<dbReference type="EMBL" id="SLWW01000003">
    <property type="protein sequence ID" value="TCO73090.1"/>
    <property type="molecule type" value="Genomic_DNA"/>
</dbReference>
<evidence type="ECO:0000256" key="3">
    <source>
        <dbReference type="ARBA" id="ARBA00023163"/>
    </source>
</evidence>
<dbReference type="Proteomes" id="UP000295142">
    <property type="component" value="Unassembled WGS sequence"/>
</dbReference>
<reference evidence="6 7" key="1">
    <citation type="submission" date="2019-03" db="EMBL/GenBank/DDBJ databases">
        <title>Genomic Encyclopedia of Type Strains, Phase IV (KMG-IV): sequencing the most valuable type-strain genomes for metagenomic binning, comparative biology and taxonomic classification.</title>
        <authorList>
            <person name="Goeker M."/>
        </authorList>
    </citation>
    <scope>NUCLEOTIDE SEQUENCE [LARGE SCALE GENOMIC DNA]</scope>
    <source>
        <strain evidence="6 7">DSM 4868</strain>
    </source>
</reference>
<sequence>MELNHARRRIREVGWLRQLPGPFCTAFLAGSHLRRCAAGQPLFHRNDPAPDFLGLVDGLLYIYSEAGDEGSRLIFVAHPGWWAGSIAIVGGTERRCTVVAQAPSILLSVPRMHVEALARRDTSAWRHVAANVAQQYDSLSLLLLAHSHPDPRVRLLISLVRLHRFNDGATVFQVTQSELAEMAGLSRNSANRAMRQFAADGLIETGYGWLRIVDPVAMTAALGQLRALESGSERRRVG</sequence>
<dbReference type="InterPro" id="IPR000595">
    <property type="entry name" value="cNMP-bd_dom"/>
</dbReference>
<dbReference type="OrthoDB" id="7772718at2"/>
<gene>
    <name evidence="6" type="ORF">EV655_103320</name>
</gene>
<evidence type="ECO:0000313" key="6">
    <source>
        <dbReference type="EMBL" id="TCO73090.1"/>
    </source>
</evidence>
<dbReference type="GO" id="GO:0003677">
    <property type="term" value="F:DNA binding"/>
    <property type="evidence" value="ECO:0007669"/>
    <property type="project" value="UniProtKB-KW"/>
</dbReference>
<dbReference type="PROSITE" id="PS50042">
    <property type="entry name" value="CNMP_BINDING_3"/>
    <property type="match status" value="1"/>
</dbReference>
<dbReference type="InterPro" id="IPR036388">
    <property type="entry name" value="WH-like_DNA-bd_sf"/>
</dbReference>
<accession>A0A4V2SAZ9</accession>
<keyword evidence="1" id="KW-0805">Transcription regulation</keyword>
<comment type="caution">
    <text evidence="6">The sequence shown here is derived from an EMBL/GenBank/DDBJ whole genome shotgun (WGS) entry which is preliminary data.</text>
</comment>
<evidence type="ECO:0000313" key="7">
    <source>
        <dbReference type="Proteomes" id="UP000295142"/>
    </source>
</evidence>
<dbReference type="Pfam" id="PF13545">
    <property type="entry name" value="HTH_Crp_2"/>
    <property type="match status" value="1"/>
</dbReference>
<evidence type="ECO:0000256" key="1">
    <source>
        <dbReference type="ARBA" id="ARBA00023015"/>
    </source>
</evidence>
<dbReference type="SMART" id="SM00100">
    <property type="entry name" value="cNMP"/>
    <property type="match status" value="1"/>
</dbReference>
<proteinExistence type="predicted"/>
<evidence type="ECO:0000259" key="4">
    <source>
        <dbReference type="PROSITE" id="PS50042"/>
    </source>
</evidence>
<dbReference type="Gene3D" id="2.60.120.10">
    <property type="entry name" value="Jelly Rolls"/>
    <property type="match status" value="1"/>
</dbReference>
<dbReference type="PANTHER" id="PTHR24567:SF74">
    <property type="entry name" value="HTH-TYPE TRANSCRIPTIONAL REGULATOR ARCR"/>
    <property type="match status" value="1"/>
</dbReference>
<name>A0A4V2SAZ9_9RHOB</name>
<dbReference type="GO" id="GO:0005829">
    <property type="term" value="C:cytosol"/>
    <property type="evidence" value="ECO:0007669"/>
    <property type="project" value="TreeGrafter"/>
</dbReference>
<feature type="domain" description="Cyclic nucleotide-binding" evidence="4">
    <location>
        <begin position="38"/>
        <end position="135"/>
    </location>
</feature>
<dbReference type="PANTHER" id="PTHR24567">
    <property type="entry name" value="CRP FAMILY TRANSCRIPTIONAL REGULATORY PROTEIN"/>
    <property type="match status" value="1"/>
</dbReference>
<evidence type="ECO:0000259" key="5">
    <source>
        <dbReference type="PROSITE" id="PS51063"/>
    </source>
</evidence>
<dbReference type="CDD" id="cd00038">
    <property type="entry name" value="CAP_ED"/>
    <property type="match status" value="1"/>
</dbReference>
<keyword evidence="2" id="KW-0238">DNA-binding</keyword>
<dbReference type="SMART" id="SM00419">
    <property type="entry name" value="HTH_CRP"/>
    <property type="match status" value="1"/>
</dbReference>
<dbReference type="PROSITE" id="PS51063">
    <property type="entry name" value="HTH_CRP_2"/>
    <property type="match status" value="1"/>
</dbReference>
<dbReference type="SUPFAM" id="SSF46785">
    <property type="entry name" value="Winged helix' DNA-binding domain"/>
    <property type="match status" value="1"/>
</dbReference>
<organism evidence="6 7">
    <name type="scientific">Rhodovulum euryhalinum</name>
    <dbReference type="NCBI Taxonomy" id="35805"/>
    <lineage>
        <taxon>Bacteria</taxon>
        <taxon>Pseudomonadati</taxon>
        <taxon>Pseudomonadota</taxon>
        <taxon>Alphaproteobacteria</taxon>
        <taxon>Rhodobacterales</taxon>
        <taxon>Paracoccaceae</taxon>
        <taxon>Rhodovulum</taxon>
    </lineage>
</organism>
<dbReference type="Gene3D" id="1.10.10.10">
    <property type="entry name" value="Winged helix-like DNA-binding domain superfamily/Winged helix DNA-binding domain"/>
    <property type="match status" value="1"/>
</dbReference>
<protein>
    <submittedName>
        <fullName evidence="6">CRP-like cAMP-binding protein</fullName>
    </submittedName>
</protein>
<keyword evidence="3" id="KW-0804">Transcription</keyword>
<evidence type="ECO:0000256" key="2">
    <source>
        <dbReference type="ARBA" id="ARBA00023125"/>
    </source>
</evidence>
<dbReference type="GO" id="GO:0003700">
    <property type="term" value="F:DNA-binding transcription factor activity"/>
    <property type="evidence" value="ECO:0007669"/>
    <property type="project" value="TreeGrafter"/>
</dbReference>
<feature type="domain" description="HTH crp-type" evidence="5">
    <location>
        <begin position="149"/>
        <end position="216"/>
    </location>
</feature>
<dbReference type="SUPFAM" id="SSF51206">
    <property type="entry name" value="cAMP-binding domain-like"/>
    <property type="match status" value="1"/>
</dbReference>
<keyword evidence="7" id="KW-1185">Reference proteome</keyword>
<dbReference type="InterPro" id="IPR050397">
    <property type="entry name" value="Env_Response_Regulators"/>
</dbReference>
<dbReference type="Pfam" id="PF00027">
    <property type="entry name" value="cNMP_binding"/>
    <property type="match status" value="1"/>
</dbReference>
<dbReference type="InterPro" id="IPR018490">
    <property type="entry name" value="cNMP-bd_dom_sf"/>
</dbReference>